<evidence type="ECO:0000313" key="2">
    <source>
        <dbReference type="EMBL" id="OHT14782.1"/>
    </source>
</evidence>
<dbReference type="GeneID" id="94825784"/>
<dbReference type="RefSeq" id="XP_068367918.1">
    <property type="nucleotide sequence ID" value="XM_068491080.1"/>
</dbReference>
<evidence type="ECO:0000313" key="3">
    <source>
        <dbReference type="Proteomes" id="UP000179807"/>
    </source>
</evidence>
<dbReference type="AlphaFoldDB" id="A0A1J4KYJ8"/>
<feature type="region of interest" description="Disordered" evidence="1">
    <location>
        <begin position="270"/>
        <end position="294"/>
    </location>
</feature>
<evidence type="ECO:0000256" key="1">
    <source>
        <dbReference type="SAM" id="MobiDB-lite"/>
    </source>
</evidence>
<dbReference type="OrthoDB" id="10485660at2759"/>
<protein>
    <submittedName>
        <fullName evidence="2">Uncharacterized protein</fullName>
    </submittedName>
</protein>
<dbReference type="EMBL" id="MLAK01000325">
    <property type="protein sequence ID" value="OHT14782.1"/>
    <property type="molecule type" value="Genomic_DNA"/>
</dbReference>
<name>A0A1J4KYJ8_9EUKA</name>
<proteinExistence type="predicted"/>
<comment type="caution">
    <text evidence="2">The sequence shown here is derived from an EMBL/GenBank/DDBJ whole genome shotgun (WGS) entry which is preliminary data.</text>
</comment>
<gene>
    <name evidence="2" type="ORF">TRFO_03075</name>
</gene>
<reference evidence="2" key="1">
    <citation type="submission" date="2016-10" db="EMBL/GenBank/DDBJ databases">
        <authorList>
            <person name="Benchimol M."/>
            <person name="Almeida L.G."/>
            <person name="Vasconcelos A.T."/>
            <person name="Perreira-Neves A."/>
            <person name="Rosa I.A."/>
            <person name="Tasca T."/>
            <person name="Bogo M.R."/>
            <person name="de Souza W."/>
        </authorList>
    </citation>
    <scope>NUCLEOTIDE SEQUENCE [LARGE SCALE GENOMIC DNA]</scope>
    <source>
        <strain evidence="2">K</strain>
    </source>
</reference>
<organism evidence="2 3">
    <name type="scientific">Tritrichomonas foetus</name>
    <dbReference type="NCBI Taxonomy" id="1144522"/>
    <lineage>
        <taxon>Eukaryota</taxon>
        <taxon>Metamonada</taxon>
        <taxon>Parabasalia</taxon>
        <taxon>Tritrichomonadida</taxon>
        <taxon>Tritrichomonadidae</taxon>
        <taxon>Tritrichomonas</taxon>
    </lineage>
</organism>
<accession>A0A1J4KYJ8</accession>
<dbReference type="VEuPathDB" id="TrichDB:TRFO_03075"/>
<dbReference type="Proteomes" id="UP000179807">
    <property type="component" value="Unassembled WGS sequence"/>
</dbReference>
<keyword evidence="3" id="KW-1185">Reference proteome</keyword>
<sequence length="294" mass="33266">MYTEEQYLADLEKISKEEYSDLAAYKAQSPTDNLNIYRFQFVLLLSAFKKNDFENARTVANNNAEVLIKFVDNFDLNLLTNENPQPPFDFLLLTFMNSTTAGPNHSLFIKLFQHYNTIKKYLSEFSGETVFLNDRSRPTEVSMPLDEARNTVQARLDYLAENIASLLYSSGQHQLLLTFLTDFCLENFTTNETTLSQLGRVALACGDNQMASTFFGDVKDEGLKSANQGYISFYSSAFQSARKEFQAAGEKGPANSDACLKYMGQFTTDPSESTAVKAKKQTAEDRTQWPMQPR</sequence>